<name>A0ABV6NP44_9BACI</name>
<organism evidence="2 3">
    <name type="scientific">Halalkalibacter alkalisediminis</name>
    <dbReference type="NCBI Taxonomy" id="935616"/>
    <lineage>
        <taxon>Bacteria</taxon>
        <taxon>Bacillati</taxon>
        <taxon>Bacillota</taxon>
        <taxon>Bacilli</taxon>
        <taxon>Bacillales</taxon>
        <taxon>Bacillaceae</taxon>
        <taxon>Halalkalibacter</taxon>
    </lineage>
</organism>
<dbReference type="SUPFAM" id="SSF55594">
    <property type="entry name" value="HPr-like"/>
    <property type="match status" value="1"/>
</dbReference>
<dbReference type="InterPro" id="IPR000032">
    <property type="entry name" value="HPr-like"/>
</dbReference>
<dbReference type="RefSeq" id="WP_273844025.1">
    <property type="nucleotide sequence ID" value="NZ_JAQQWT010000007.1"/>
</dbReference>
<reference evidence="2 3" key="1">
    <citation type="submission" date="2024-09" db="EMBL/GenBank/DDBJ databases">
        <authorList>
            <person name="Sun Q."/>
            <person name="Mori K."/>
        </authorList>
    </citation>
    <scope>NUCLEOTIDE SEQUENCE [LARGE SCALE GENOMIC DNA]</scope>
    <source>
        <strain evidence="2 3">NCAIM B.02301</strain>
    </source>
</reference>
<protein>
    <submittedName>
        <fullName evidence="2">HPr family phosphocarrier protein</fullName>
    </submittedName>
</protein>
<comment type="caution">
    <text evidence="2">The sequence shown here is derived from an EMBL/GenBank/DDBJ whole genome shotgun (WGS) entry which is preliminary data.</text>
</comment>
<dbReference type="EMBL" id="JBHLTR010000082">
    <property type="protein sequence ID" value="MFC0561888.1"/>
    <property type="molecule type" value="Genomic_DNA"/>
</dbReference>
<accession>A0ABV6NP44</accession>
<proteinExistence type="predicted"/>
<dbReference type="InterPro" id="IPR035895">
    <property type="entry name" value="HPr-like_sf"/>
</dbReference>
<feature type="domain" description="HPr" evidence="1">
    <location>
        <begin position="19"/>
        <end position="81"/>
    </location>
</feature>
<evidence type="ECO:0000259" key="1">
    <source>
        <dbReference type="Pfam" id="PF00381"/>
    </source>
</evidence>
<dbReference type="Gene3D" id="3.30.1340.10">
    <property type="entry name" value="HPr-like"/>
    <property type="match status" value="1"/>
</dbReference>
<evidence type="ECO:0000313" key="3">
    <source>
        <dbReference type="Proteomes" id="UP001589833"/>
    </source>
</evidence>
<dbReference type="Proteomes" id="UP001589833">
    <property type="component" value="Unassembled WGS sequence"/>
</dbReference>
<keyword evidence="3" id="KW-1185">Reference proteome</keyword>
<evidence type="ECO:0000313" key="2">
    <source>
        <dbReference type="EMBL" id="MFC0561888.1"/>
    </source>
</evidence>
<gene>
    <name evidence="2" type="ORF">ACFFH4_23680</name>
</gene>
<dbReference type="Pfam" id="PF00381">
    <property type="entry name" value="PTS-HPr"/>
    <property type="match status" value="1"/>
</dbReference>
<sequence>MEIHVRIYSMKEMRIDQIVHLVSIAQKYSCDIFLCKNDRKTNCKGLLGTVMFFLSNQKSDFCISAIGPDSRVAARELINLFSGIKEIEVLKK</sequence>